<dbReference type="PANTHER" id="PTHR43289:SF34">
    <property type="entry name" value="SERINE_THREONINE-PROTEIN KINASE YBDM-RELATED"/>
    <property type="match status" value="1"/>
</dbReference>
<dbReference type="InterPro" id="IPR000719">
    <property type="entry name" value="Prot_kinase_dom"/>
</dbReference>
<evidence type="ECO:0000256" key="4">
    <source>
        <dbReference type="ARBA" id="ARBA00022840"/>
    </source>
</evidence>
<keyword evidence="7" id="KW-1185">Reference proteome</keyword>
<accession>A6DNC7</accession>
<dbReference type="GO" id="GO:0004674">
    <property type="term" value="F:protein serine/threonine kinase activity"/>
    <property type="evidence" value="ECO:0007669"/>
    <property type="project" value="TreeGrafter"/>
</dbReference>
<name>A6DNC7_9BACT</name>
<dbReference type="AlphaFoldDB" id="A6DNC7"/>
<organism evidence="6 7">
    <name type="scientific">Lentisphaera araneosa HTCC2155</name>
    <dbReference type="NCBI Taxonomy" id="313628"/>
    <lineage>
        <taxon>Bacteria</taxon>
        <taxon>Pseudomonadati</taxon>
        <taxon>Lentisphaerota</taxon>
        <taxon>Lentisphaeria</taxon>
        <taxon>Lentisphaerales</taxon>
        <taxon>Lentisphaeraceae</taxon>
        <taxon>Lentisphaera</taxon>
    </lineage>
</organism>
<evidence type="ECO:0000256" key="3">
    <source>
        <dbReference type="ARBA" id="ARBA00022777"/>
    </source>
</evidence>
<dbReference type="RefSeq" id="WP_007279366.1">
    <property type="nucleotide sequence ID" value="NZ_ABCK01000013.1"/>
</dbReference>
<proteinExistence type="predicted"/>
<dbReference type="CDD" id="cd14014">
    <property type="entry name" value="STKc_PknB_like"/>
    <property type="match status" value="1"/>
</dbReference>
<dbReference type="Gene3D" id="3.30.200.20">
    <property type="entry name" value="Phosphorylase Kinase, domain 1"/>
    <property type="match status" value="1"/>
</dbReference>
<evidence type="ECO:0000313" key="6">
    <source>
        <dbReference type="EMBL" id="EDM26875.1"/>
    </source>
</evidence>
<dbReference type="PANTHER" id="PTHR43289">
    <property type="entry name" value="MITOGEN-ACTIVATED PROTEIN KINASE KINASE KINASE 20-RELATED"/>
    <property type="match status" value="1"/>
</dbReference>
<dbReference type="GO" id="GO:0005524">
    <property type="term" value="F:ATP binding"/>
    <property type="evidence" value="ECO:0007669"/>
    <property type="project" value="UniProtKB-KW"/>
</dbReference>
<gene>
    <name evidence="6" type="ORF">LNTAR_06504</name>
</gene>
<dbReference type="PROSITE" id="PS50011">
    <property type="entry name" value="PROTEIN_KINASE_DOM"/>
    <property type="match status" value="1"/>
</dbReference>
<evidence type="ECO:0000256" key="2">
    <source>
        <dbReference type="ARBA" id="ARBA00022741"/>
    </source>
</evidence>
<dbReference type="Gene3D" id="1.10.510.10">
    <property type="entry name" value="Transferase(Phosphotransferase) domain 1"/>
    <property type="match status" value="1"/>
</dbReference>
<keyword evidence="1" id="KW-0808">Transferase</keyword>
<dbReference type="InterPro" id="IPR011009">
    <property type="entry name" value="Kinase-like_dom_sf"/>
</dbReference>
<keyword evidence="4" id="KW-0067">ATP-binding</keyword>
<evidence type="ECO:0000256" key="1">
    <source>
        <dbReference type="ARBA" id="ARBA00022679"/>
    </source>
</evidence>
<dbReference type="eggNOG" id="COG0515">
    <property type="taxonomic scope" value="Bacteria"/>
</dbReference>
<feature type="domain" description="Protein kinase" evidence="5">
    <location>
        <begin position="46"/>
        <end position="310"/>
    </location>
</feature>
<dbReference type="SUPFAM" id="SSF56112">
    <property type="entry name" value="Protein kinase-like (PK-like)"/>
    <property type="match status" value="1"/>
</dbReference>
<protein>
    <recommendedName>
        <fullName evidence="5">Protein kinase domain-containing protein</fullName>
    </recommendedName>
</protein>
<comment type="caution">
    <text evidence="6">The sequence shown here is derived from an EMBL/GenBank/DDBJ whole genome shotgun (WGS) entry which is preliminary data.</text>
</comment>
<evidence type="ECO:0000259" key="5">
    <source>
        <dbReference type="PROSITE" id="PS50011"/>
    </source>
</evidence>
<dbReference type="SMART" id="SM00220">
    <property type="entry name" value="S_TKc"/>
    <property type="match status" value="1"/>
</dbReference>
<sequence>MENDETLELTYKFNDIYDEVLEDSNDSSSAFTRPLYDELSNINTQYTQFEKLAQGGMKSIYKVFDSKLNRHVAYAKLRPQTPEEVHDPFMREARLTALLEHPNIISVYDIGVSDDDAPYFTMELKVGDNLTEYMRNSPDCHIPGQVEFQNLLESFIKVCDAISYAHSKNVLHLDLKPENIQLGQFGEVLVCDWGLGKIIGDKDIEYDQMLFNPDLLNNVTLTGKVVGTPGFMAPEQINLKHEKSFQTDIYALGSILYKIITGRDAFESEKLDEILQETLRGEVCPPKGLDLNWQVPISLSAVALKAMSLG</sequence>
<keyword evidence="2" id="KW-0547">Nucleotide-binding</keyword>
<evidence type="ECO:0000313" key="7">
    <source>
        <dbReference type="Proteomes" id="UP000004947"/>
    </source>
</evidence>
<dbReference type="Pfam" id="PF00069">
    <property type="entry name" value="Pkinase"/>
    <property type="match status" value="1"/>
</dbReference>
<keyword evidence="3" id="KW-0418">Kinase</keyword>
<dbReference type="STRING" id="313628.LNTAR_06504"/>
<dbReference type="EMBL" id="ABCK01000013">
    <property type="protein sequence ID" value="EDM26875.1"/>
    <property type="molecule type" value="Genomic_DNA"/>
</dbReference>
<dbReference type="Proteomes" id="UP000004947">
    <property type="component" value="Unassembled WGS sequence"/>
</dbReference>
<reference evidence="6 7" key="1">
    <citation type="journal article" date="2010" name="J. Bacteriol.">
        <title>Genome sequence of Lentisphaera araneosa HTCC2155T, the type species of the order Lentisphaerales in the phylum Lentisphaerae.</title>
        <authorList>
            <person name="Thrash J.C."/>
            <person name="Cho J.C."/>
            <person name="Vergin K.L."/>
            <person name="Morris R.M."/>
            <person name="Giovannoni S.J."/>
        </authorList>
    </citation>
    <scope>NUCLEOTIDE SEQUENCE [LARGE SCALE GENOMIC DNA]</scope>
    <source>
        <strain evidence="6 7">HTCC2155</strain>
    </source>
</reference>